<dbReference type="GeneID" id="55009820"/>
<evidence type="ECO:0000313" key="1">
    <source>
        <dbReference type="EMBL" id="AZS06682.1"/>
    </source>
</evidence>
<dbReference type="RefSeq" id="YP_009818478.1">
    <property type="nucleotide sequence ID" value="NC_048139.1"/>
</dbReference>
<name>A0A3S9U8N7_9CAUD</name>
<dbReference type="KEGG" id="vg:55009820"/>
<sequence>MDRRVWRARAQGGYTRVFEIVNGAERSPEIAVNKKVFGEQIARKLNEAYAWGVADSKADHEREAKIKIAELLKEMGHDKAADLVRQAPI</sequence>
<keyword evidence="2" id="KW-1185">Reference proteome</keyword>
<organism evidence="1 2">
    <name type="scientific">Streptomyces phage Hiyaa</name>
    <dbReference type="NCBI Taxonomy" id="2499072"/>
    <lineage>
        <taxon>Viruses</taxon>
        <taxon>Duplodnaviria</taxon>
        <taxon>Heunggongvirae</taxon>
        <taxon>Uroviricota</taxon>
        <taxon>Caudoviricetes</taxon>
        <taxon>Hiyaavirus</taxon>
        <taxon>Hiyaavirus hiyaa</taxon>
    </lineage>
</organism>
<reference evidence="1 2" key="1">
    <citation type="submission" date="2018-12" db="EMBL/GenBank/DDBJ databases">
        <authorList>
            <person name="Lieu J.K."/>
            <person name="Tian C.Z."/>
            <person name="Hsaio W.J."/>
            <person name="Shaffer C.D."/>
            <person name="Weston-Hafer K.A."/>
            <person name="Russell D.A."/>
            <person name="Pope W.H."/>
            <person name="Jacobs-Sera D."/>
            <person name="Hendrix R.W."/>
            <person name="Hatfull G.F."/>
        </authorList>
    </citation>
    <scope>NUCLEOTIDE SEQUENCE [LARGE SCALE GENOMIC DNA]</scope>
</reference>
<dbReference type="EMBL" id="MK279841">
    <property type="protein sequence ID" value="AZS06682.1"/>
    <property type="molecule type" value="Genomic_DNA"/>
</dbReference>
<dbReference type="Proteomes" id="UP000287372">
    <property type="component" value="Segment"/>
</dbReference>
<gene>
    <name evidence="1" type="primary">42</name>
    <name evidence="1" type="ORF">SEA_HIYAA_42</name>
</gene>
<accession>A0A3S9U8N7</accession>
<evidence type="ECO:0000313" key="2">
    <source>
        <dbReference type="Proteomes" id="UP000287372"/>
    </source>
</evidence>
<protein>
    <submittedName>
        <fullName evidence="1">Uncharacterized protein</fullName>
    </submittedName>
</protein>
<proteinExistence type="predicted"/>